<keyword evidence="2" id="KW-0238">DNA-binding</keyword>
<proteinExistence type="predicted"/>
<dbReference type="InterPro" id="IPR036390">
    <property type="entry name" value="WH_DNA-bd_sf"/>
</dbReference>
<dbReference type="InterPro" id="IPR011991">
    <property type="entry name" value="ArsR-like_HTH"/>
</dbReference>
<keyword evidence="6" id="KW-1185">Reference proteome</keyword>
<dbReference type="SUPFAM" id="SSF46785">
    <property type="entry name" value="Winged helix' DNA-binding domain"/>
    <property type="match status" value="1"/>
</dbReference>
<feature type="domain" description="HTH arsR-type" evidence="4">
    <location>
        <begin position="31"/>
        <end position="128"/>
    </location>
</feature>
<dbReference type="GO" id="GO:0003677">
    <property type="term" value="F:DNA binding"/>
    <property type="evidence" value="ECO:0007669"/>
    <property type="project" value="UniProtKB-KW"/>
</dbReference>
<evidence type="ECO:0000313" key="5">
    <source>
        <dbReference type="EMBL" id="GHG98585.1"/>
    </source>
</evidence>
<gene>
    <name evidence="5" type="ORF">GCM10010961_34020</name>
</gene>
<protein>
    <recommendedName>
        <fullName evidence="4">HTH arsR-type domain-containing protein</fullName>
    </recommendedName>
</protein>
<dbReference type="EMBL" id="BNAP01000021">
    <property type="protein sequence ID" value="GHG98585.1"/>
    <property type="molecule type" value="Genomic_DNA"/>
</dbReference>
<keyword evidence="3" id="KW-0804">Transcription</keyword>
<dbReference type="PANTHER" id="PTHR43132:SF2">
    <property type="entry name" value="ARSENICAL RESISTANCE OPERON REPRESSOR ARSR-RELATED"/>
    <property type="match status" value="1"/>
</dbReference>
<dbReference type="AlphaFoldDB" id="A0A8J3H9V2"/>
<dbReference type="Proteomes" id="UP000611500">
    <property type="component" value="Unassembled WGS sequence"/>
</dbReference>
<dbReference type="InterPro" id="IPR001845">
    <property type="entry name" value="HTH_ArsR_DNA-bd_dom"/>
</dbReference>
<accession>A0A8J3H9V2</accession>
<evidence type="ECO:0000313" key="6">
    <source>
        <dbReference type="Proteomes" id="UP000611500"/>
    </source>
</evidence>
<dbReference type="SMART" id="SM00418">
    <property type="entry name" value="HTH_ARSR"/>
    <property type="match status" value="1"/>
</dbReference>
<name>A0A8J3H9V2_9RHOB</name>
<evidence type="ECO:0000256" key="1">
    <source>
        <dbReference type="ARBA" id="ARBA00023015"/>
    </source>
</evidence>
<comment type="caution">
    <text evidence="5">The sequence shown here is derived from an EMBL/GenBank/DDBJ whole genome shotgun (WGS) entry which is preliminary data.</text>
</comment>
<evidence type="ECO:0000259" key="4">
    <source>
        <dbReference type="PROSITE" id="PS50987"/>
    </source>
</evidence>
<dbReference type="GO" id="GO:0003700">
    <property type="term" value="F:DNA-binding transcription factor activity"/>
    <property type="evidence" value="ECO:0007669"/>
    <property type="project" value="InterPro"/>
</dbReference>
<reference evidence="5" key="1">
    <citation type="journal article" date="2014" name="Int. J. Syst. Evol. Microbiol.">
        <title>Complete genome sequence of Corynebacterium casei LMG S-19264T (=DSM 44701T), isolated from a smear-ripened cheese.</title>
        <authorList>
            <consortium name="US DOE Joint Genome Institute (JGI-PGF)"/>
            <person name="Walter F."/>
            <person name="Albersmeier A."/>
            <person name="Kalinowski J."/>
            <person name="Ruckert C."/>
        </authorList>
    </citation>
    <scope>NUCLEOTIDE SEQUENCE</scope>
    <source>
        <strain evidence="5">CGMCC 1.7081</strain>
    </source>
</reference>
<dbReference type="PRINTS" id="PR00778">
    <property type="entry name" value="HTHARSR"/>
</dbReference>
<dbReference type="NCBIfam" id="NF033788">
    <property type="entry name" value="HTH_metalloreg"/>
    <property type="match status" value="1"/>
</dbReference>
<keyword evidence="1" id="KW-0805">Transcription regulation</keyword>
<dbReference type="PROSITE" id="PS50987">
    <property type="entry name" value="HTH_ARSR_2"/>
    <property type="match status" value="1"/>
</dbReference>
<dbReference type="Gene3D" id="1.10.10.10">
    <property type="entry name" value="Winged helix-like DNA-binding domain superfamily/Winged helix DNA-binding domain"/>
    <property type="match status" value="1"/>
</dbReference>
<dbReference type="InterPro" id="IPR051011">
    <property type="entry name" value="Metal_resp_trans_reg"/>
</dbReference>
<dbReference type="CDD" id="cd00090">
    <property type="entry name" value="HTH_ARSR"/>
    <property type="match status" value="1"/>
</dbReference>
<organism evidence="5 6">
    <name type="scientific">Pseudodonghicola xiamenensis</name>
    <dbReference type="NCBI Taxonomy" id="337702"/>
    <lineage>
        <taxon>Bacteria</taxon>
        <taxon>Pseudomonadati</taxon>
        <taxon>Pseudomonadota</taxon>
        <taxon>Alphaproteobacteria</taxon>
        <taxon>Rhodobacterales</taxon>
        <taxon>Paracoccaceae</taxon>
        <taxon>Pseudodonghicola</taxon>
    </lineage>
</organism>
<dbReference type="PANTHER" id="PTHR43132">
    <property type="entry name" value="ARSENICAL RESISTANCE OPERON REPRESSOR ARSR-RELATED"/>
    <property type="match status" value="1"/>
</dbReference>
<dbReference type="InterPro" id="IPR036388">
    <property type="entry name" value="WH-like_DNA-bd_sf"/>
</dbReference>
<evidence type="ECO:0000256" key="2">
    <source>
        <dbReference type="ARBA" id="ARBA00023125"/>
    </source>
</evidence>
<evidence type="ECO:0000256" key="3">
    <source>
        <dbReference type="ARBA" id="ARBA00023163"/>
    </source>
</evidence>
<sequence length="144" mass="15556">MDVRDIGGNPHGDIDAVMEKRLTAAAFRRPSISMNIETAAQQLDALGNPTRLRIYRLLVRAGRAGLPVASVQGRIGMPASTLSHHLKKLMQVGLVRQERDGNTLWCQAVYPAMTRLIGFLVDECCADECGDGDLAASAGPERAE</sequence>
<reference evidence="5" key="2">
    <citation type="submission" date="2020-09" db="EMBL/GenBank/DDBJ databases">
        <authorList>
            <person name="Sun Q."/>
            <person name="Zhou Y."/>
        </authorList>
    </citation>
    <scope>NUCLEOTIDE SEQUENCE</scope>
    <source>
        <strain evidence="5">CGMCC 1.7081</strain>
    </source>
</reference>
<dbReference type="Pfam" id="PF12840">
    <property type="entry name" value="HTH_20"/>
    <property type="match status" value="1"/>
</dbReference>